<sequence>MASSYLKSVIKQLQYYKSLGDKTLDQLTLAELKTEFGINSNSIAIIVKHLHGNMLSRWTNFLTEDGEKEWRKRDEEFQDNFNTKQQLIEAWEQGWLCLFKAIKPLNNENLEQIIYIRNQGHTITEAINRQTMHYAYHIGQIVFIGKTIKENNWQTLSIAKGESKSYNKLKFKAEKRRKHFTDDI</sequence>
<evidence type="ECO:0000313" key="1">
    <source>
        <dbReference type="EMBL" id="MUU77414.1"/>
    </source>
</evidence>
<comment type="caution">
    <text evidence="1">The sequence shown here is derived from an EMBL/GenBank/DDBJ whole genome shotgun (WGS) entry which is preliminary data.</text>
</comment>
<dbReference type="InterPro" id="IPR034660">
    <property type="entry name" value="DinB/YfiT-like"/>
</dbReference>
<organism evidence="1 2">
    <name type="scientific">Winogradskyella endarachnes</name>
    <dbReference type="NCBI Taxonomy" id="2681965"/>
    <lineage>
        <taxon>Bacteria</taxon>
        <taxon>Pseudomonadati</taxon>
        <taxon>Bacteroidota</taxon>
        <taxon>Flavobacteriia</taxon>
        <taxon>Flavobacteriales</taxon>
        <taxon>Flavobacteriaceae</taxon>
        <taxon>Winogradskyella</taxon>
    </lineage>
</organism>
<evidence type="ECO:0000313" key="2">
    <source>
        <dbReference type="Proteomes" id="UP000478208"/>
    </source>
</evidence>
<protein>
    <submittedName>
        <fullName evidence="1">DUF1572 domain-containing protein</fullName>
    </submittedName>
</protein>
<keyword evidence="2" id="KW-1185">Reference proteome</keyword>
<dbReference type="InterPro" id="IPR011466">
    <property type="entry name" value="DUF1572"/>
</dbReference>
<accession>A0A6L6U9B3</accession>
<proteinExistence type="predicted"/>
<dbReference type="Gene3D" id="1.20.120.450">
    <property type="entry name" value="dinb family like domain"/>
    <property type="match status" value="1"/>
</dbReference>
<dbReference type="Proteomes" id="UP000478208">
    <property type="component" value="Unassembled WGS sequence"/>
</dbReference>
<name>A0A6L6U9B3_9FLAO</name>
<reference evidence="1 2" key="1">
    <citation type="submission" date="2019-12" db="EMBL/GenBank/DDBJ databases">
        <authorList>
            <person name="Li J."/>
        </authorList>
    </citation>
    <scope>NUCLEOTIDE SEQUENCE [LARGE SCALE GENOMIC DNA]</scope>
    <source>
        <strain evidence="1 2">HL2-2</strain>
    </source>
</reference>
<gene>
    <name evidence="1" type="ORF">GN138_03060</name>
</gene>
<dbReference type="SUPFAM" id="SSF109854">
    <property type="entry name" value="DinB/YfiT-like putative metalloenzymes"/>
    <property type="match status" value="1"/>
</dbReference>
<dbReference type="AlphaFoldDB" id="A0A6L6U9B3"/>
<dbReference type="Pfam" id="PF07609">
    <property type="entry name" value="DUF1572"/>
    <property type="match status" value="1"/>
</dbReference>
<dbReference type="RefSeq" id="WP_157362012.1">
    <property type="nucleotide sequence ID" value="NZ_WOWS01000001.1"/>
</dbReference>
<dbReference type="EMBL" id="WOWS01000001">
    <property type="protein sequence ID" value="MUU77414.1"/>
    <property type="molecule type" value="Genomic_DNA"/>
</dbReference>